<dbReference type="Proteomes" id="UP000485058">
    <property type="component" value="Unassembled WGS sequence"/>
</dbReference>
<gene>
    <name evidence="1" type="ORF">HaLaN_29650</name>
</gene>
<evidence type="ECO:0000313" key="1">
    <source>
        <dbReference type="EMBL" id="GFH30738.1"/>
    </source>
</evidence>
<keyword evidence="2" id="KW-1185">Reference proteome</keyword>
<evidence type="ECO:0000313" key="2">
    <source>
        <dbReference type="Proteomes" id="UP000485058"/>
    </source>
</evidence>
<dbReference type="AlphaFoldDB" id="A0A6A0ADJ7"/>
<organism evidence="1 2">
    <name type="scientific">Haematococcus lacustris</name>
    <name type="common">Green alga</name>
    <name type="synonym">Haematococcus pluvialis</name>
    <dbReference type="NCBI Taxonomy" id="44745"/>
    <lineage>
        <taxon>Eukaryota</taxon>
        <taxon>Viridiplantae</taxon>
        <taxon>Chlorophyta</taxon>
        <taxon>core chlorophytes</taxon>
        <taxon>Chlorophyceae</taxon>
        <taxon>CS clade</taxon>
        <taxon>Chlamydomonadales</taxon>
        <taxon>Haematococcaceae</taxon>
        <taxon>Haematococcus</taxon>
    </lineage>
</organism>
<protein>
    <submittedName>
        <fullName evidence="1">Uncharacterized protein</fullName>
    </submittedName>
</protein>
<proteinExistence type="predicted"/>
<accession>A0A6A0ADJ7</accession>
<dbReference type="EMBL" id="BLLF01005109">
    <property type="protein sequence ID" value="GFH30738.1"/>
    <property type="molecule type" value="Genomic_DNA"/>
</dbReference>
<reference evidence="1 2" key="1">
    <citation type="submission" date="2020-02" db="EMBL/GenBank/DDBJ databases">
        <title>Draft genome sequence of Haematococcus lacustris strain NIES-144.</title>
        <authorList>
            <person name="Morimoto D."/>
            <person name="Nakagawa S."/>
            <person name="Yoshida T."/>
            <person name="Sawayama S."/>
        </authorList>
    </citation>
    <scope>NUCLEOTIDE SEQUENCE [LARGE SCALE GENOMIC DNA]</scope>
    <source>
        <strain evidence="1 2">NIES-144</strain>
    </source>
</reference>
<name>A0A6A0ADJ7_HAELA</name>
<feature type="non-terminal residue" evidence="1">
    <location>
        <position position="1"/>
    </location>
</feature>
<feature type="non-terminal residue" evidence="1">
    <location>
        <position position="90"/>
    </location>
</feature>
<sequence length="90" mass="8753">PGSSKLSRHLPGGQPEVHHCHPCYLGCGVGGVPGPQVGTAAAEAVRSPGPGAGAVVQGVGEGHGGGVHGAPWACQAAGGLLWCSQHWHPG</sequence>
<comment type="caution">
    <text evidence="1">The sequence shown here is derived from an EMBL/GenBank/DDBJ whole genome shotgun (WGS) entry which is preliminary data.</text>
</comment>